<evidence type="ECO:0000256" key="3">
    <source>
        <dbReference type="ARBA" id="ARBA00022695"/>
    </source>
</evidence>
<evidence type="ECO:0000313" key="13">
    <source>
        <dbReference type="Proteomes" id="UP000198403"/>
    </source>
</evidence>
<keyword evidence="2" id="KW-0808">Transferase</keyword>
<keyword evidence="4" id="KW-0479">Metal-binding</keyword>
<evidence type="ECO:0000256" key="10">
    <source>
        <dbReference type="ARBA" id="ARBA00048173"/>
    </source>
</evidence>
<dbReference type="Gene3D" id="3.30.70.270">
    <property type="match status" value="1"/>
</dbReference>
<evidence type="ECO:0000256" key="4">
    <source>
        <dbReference type="ARBA" id="ARBA00022723"/>
    </source>
</evidence>
<dbReference type="PRINTS" id="PR00866">
    <property type="entry name" value="RNADNAPOLMS"/>
</dbReference>
<reference evidence="12 13" key="1">
    <citation type="submission" date="2017-06" db="EMBL/GenBank/DDBJ databases">
        <authorList>
            <person name="Kim H.J."/>
            <person name="Triplett B.A."/>
        </authorList>
    </citation>
    <scope>NUCLEOTIDE SEQUENCE [LARGE SCALE GENOMIC DNA]</scope>
    <source>
        <strain evidence="12 13">DSM 44272</strain>
    </source>
</reference>
<comment type="function">
    <text evidence="8">Poorly processive, error-prone DNA polymerase involved in untargeted mutagenesis. Copies undamaged DNA at stalled replication forks, which arise in vivo from mismatched or misaligned primer ends. These misaligned primers can be extended by PolIV. Exhibits no 3'-5' exonuclease (proofreading) activity. May be involved in translesional synthesis, in conjunction with the beta clamp from PolIII.</text>
</comment>
<dbReference type="Pfam" id="PF00078">
    <property type="entry name" value="RVT_1"/>
    <property type="match status" value="1"/>
</dbReference>
<dbReference type="GO" id="GO:0051607">
    <property type="term" value="P:defense response to virus"/>
    <property type="evidence" value="ECO:0007669"/>
    <property type="project" value="UniProtKB-KW"/>
</dbReference>
<dbReference type="EMBL" id="FZNO01000071">
    <property type="protein sequence ID" value="SNS01287.1"/>
    <property type="molecule type" value="Genomic_DNA"/>
</dbReference>
<comment type="similarity">
    <text evidence="9">Belongs to the bacterial reverse transcriptase family.</text>
</comment>
<keyword evidence="5" id="KW-0460">Magnesium</keyword>
<dbReference type="AlphaFoldDB" id="A0A239B0A5"/>
<dbReference type="InterPro" id="IPR051083">
    <property type="entry name" value="GrpII_Intron_Splice-Mob/Def"/>
</dbReference>
<dbReference type="InterPro" id="IPR043128">
    <property type="entry name" value="Rev_trsase/Diguanyl_cyclase"/>
</dbReference>
<keyword evidence="7" id="KW-0051">Antiviral defense</keyword>
<dbReference type="GO" id="GO:0046872">
    <property type="term" value="F:metal ion binding"/>
    <property type="evidence" value="ECO:0007669"/>
    <property type="project" value="UniProtKB-KW"/>
</dbReference>
<evidence type="ECO:0000256" key="8">
    <source>
        <dbReference type="ARBA" id="ARBA00025589"/>
    </source>
</evidence>
<sequence length="417" mass="48083">MSGQTTKSFDISKQLVWEAYRRVAANKGAAGVDGVSVGVFEKDLKNNLYKIWNRMSSGTYFPPPVKSVDIPKPGGGTRTLGVPTVADRIAQTVVAMTLETRTEAIFHEDSYGYRPGRSALDAVGVCRSRCQKKNWVLDLDIEKFFDSVNHDLMVKAVAANTDQAWVVLYVKRWLTAPLQLPDGTMQERDRGTPQGSAVSPVLANVFMHYAFDSFLAREFPTVDFERYCDDAVVHCVTERQARTVWAALSERMEQVGLRLHPDKTKIVYCRDDNRPGSYEQTSFTFLGYTFCPRSVRSRHGVMFTAFVPAISKQALNDISREVRRWRIHTRTRHDLAGLAELINPIVRGWMQYYGRFYGSMLLPLLRRINGYVVRWARRKYRRLAPFKRVKKWWDLLVERHRGIFAHWQWATGFVWIR</sequence>
<evidence type="ECO:0000256" key="5">
    <source>
        <dbReference type="ARBA" id="ARBA00022842"/>
    </source>
</evidence>
<evidence type="ECO:0000256" key="2">
    <source>
        <dbReference type="ARBA" id="ARBA00022679"/>
    </source>
</evidence>
<evidence type="ECO:0000256" key="9">
    <source>
        <dbReference type="ARBA" id="ARBA00034120"/>
    </source>
</evidence>
<accession>A0A239B0A5</accession>
<proteinExistence type="inferred from homology"/>
<gene>
    <name evidence="12" type="ORF">SAMN06272737_1712</name>
</gene>
<feature type="domain" description="Reverse transcriptase" evidence="11">
    <location>
        <begin position="51"/>
        <end position="290"/>
    </location>
</feature>
<keyword evidence="3" id="KW-0548">Nucleotidyltransferase</keyword>
<protein>
    <recommendedName>
        <fullName evidence="1">RNA-directed DNA polymerase</fullName>
        <ecNumber evidence="1">2.7.7.49</ecNumber>
    </recommendedName>
</protein>
<dbReference type="EC" id="2.7.7.49" evidence="1"/>
<dbReference type="PANTHER" id="PTHR34047:SF3">
    <property type="entry name" value="BLR2052 PROTEIN"/>
    <property type="match status" value="1"/>
</dbReference>
<dbReference type="InterPro" id="IPR030931">
    <property type="entry name" value="Group_II_RT_mat"/>
</dbReference>
<dbReference type="PANTHER" id="PTHR34047">
    <property type="entry name" value="NUCLEAR INTRON MATURASE 1, MITOCHONDRIAL-RELATED"/>
    <property type="match status" value="1"/>
</dbReference>
<evidence type="ECO:0000256" key="6">
    <source>
        <dbReference type="ARBA" id="ARBA00022918"/>
    </source>
</evidence>
<dbReference type="NCBIfam" id="TIGR04416">
    <property type="entry name" value="group_II_RT_mat"/>
    <property type="match status" value="1"/>
</dbReference>
<keyword evidence="13" id="KW-1185">Reference proteome</keyword>
<keyword evidence="6 12" id="KW-0695">RNA-directed DNA polymerase</keyword>
<dbReference type="InterPro" id="IPR000123">
    <property type="entry name" value="Reverse_transcriptase_msDNA"/>
</dbReference>
<comment type="catalytic activity">
    <reaction evidence="10">
        <text>DNA(n) + a 2'-deoxyribonucleoside 5'-triphosphate = DNA(n+1) + diphosphate</text>
        <dbReference type="Rhea" id="RHEA:22508"/>
        <dbReference type="Rhea" id="RHEA-COMP:17339"/>
        <dbReference type="Rhea" id="RHEA-COMP:17340"/>
        <dbReference type="ChEBI" id="CHEBI:33019"/>
        <dbReference type="ChEBI" id="CHEBI:61560"/>
        <dbReference type="ChEBI" id="CHEBI:173112"/>
        <dbReference type="EC" id="2.7.7.49"/>
    </reaction>
</comment>
<dbReference type="GO" id="GO:0003723">
    <property type="term" value="F:RNA binding"/>
    <property type="evidence" value="ECO:0007669"/>
    <property type="project" value="InterPro"/>
</dbReference>
<evidence type="ECO:0000259" key="11">
    <source>
        <dbReference type="PROSITE" id="PS50878"/>
    </source>
</evidence>
<dbReference type="SUPFAM" id="SSF56672">
    <property type="entry name" value="DNA/RNA polymerases"/>
    <property type="match status" value="1"/>
</dbReference>
<dbReference type="InterPro" id="IPR043502">
    <property type="entry name" value="DNA/RNA_pol_sf"/>
</dbReference>
<dbReference type="GO" id="GO:0003964">
    <property type="term" value="F:RNA-directed DNA polymerase activity"/>
    <property type="evidence" value="ECO:0007669"/>
    <property type="project" value="UniProtKB-KW"/>
</dbReference>
<dbReference type="OrthoDB" id="1550386at2"/>
<dbReference type="CDD" id="cd01651">
    <property type="entry name" value="RT_G2_intron"/>
    <property type="match status" value="1"/>
</dbReference>
<dbReference type="RefSeq" id="WP_089339101.1">
    <property type="nucleotide sequence ID" value="NZ_FZNO01000071.1"/>
</dbReference>
<dbReference type="InterPro" id="IPR000477">
    <property type="entry name" value="RT_dom"/>
</dbReference>
<dbReference type="Pfam" id="PF08388">
    <property type="entry name" value="GIIM"/>
    <property type="match status" value="1"/>
</dbReference>
<dbReference type="Proteomes" id="UP000198403">
    <property type="component" value="Unassembled WGS sequence"/>
</dbReference>
<dbReference type="PROSITE" id="PS50878">
    <property type="entry name" value="RT_POL"/>
    <property type="match status" value="1"/>
</dbReference>
<evidence type="ECO:0000313" key="12">
    <source>
        <dbReference type="EMBL" id="SNS01287.1"/>
    </source>
</evidence>
<dbReference type="InterPro" id="IPR013597">
    <property type="entry name" value="Mat_intron_G2"/>
</dbReference>
<evidence type="ECO:0000256" key="1">
    <source>
        <dbReference type="ARBA" id="ARBA00012493"/>
    </source>
</evidence>
<evidence type="ECO:0000256" key="7">
    <source>
        <dbReference type="ARBA" id="ARBA00023118"/>
    </source>
</evidence>
<organism evidence="12 13">
    <name type="scientific">Blastococcus mobilis</name>
    <dbReference type="NCBI Taxonomy" id="1938746"/>
    <lineage>
        <taxon>Bacteria</taxon>
        <taxon>Bacillati</taxon>
        <taxon>Actinomycetota</taxon>
        <taxon>Actinomycetes</taxon>
        <taxon>Geodermatophilales</taxon>
        <taxon>Geodermatophilaceae</taxon>
        <taxon>Blastococcus</taxon>
    </lineage>
</organism>
<name>A0A239B0A5_9ACTN</name>